<evidence type="ECO:0008006" key="3">
    <source>
        <dbReference type="Google" id="ProtNLM"/>
    </source>
</evidence>
<protein>
    <recommendedName>
        <fullName evidence="3">Ribbon-helix-helix protein, copG family</fullName>
    </recommendedName>
</protein>
<proteinExistence type="predicted"/>
<dbReference type="Proteomes" id="UP000183975">
    <property type="component" value="Unassembled WGS sequence"/>
</dbReference>
<evidence type="ECO:0000313" key="1">
    <source>
        <dbReference type="EMBL" id="SHK55735.1"/>
    </source>
</evidence>
<name>A0A1M6TFD7_9FIRM</name>
<dbReference type="AlphaFoldDB" id="A0A1M6TFD7"/>
<keyword evidence="2" id="KW-1185">Reference proteome</keyword>
<reference evidence="1 2" key="1">
    <citation type="submission" date="2016-11" db="EMBL/GenBank/DDBJ databases">
        <authorList>
            <person name="Jaros S."/>
            <person name="Januszkiewicz K."/>
            <person name="Wedrychowicz H."/>
        </authorList>
    </citation>
    <scope>NUCLEOTIDE SEQUENCE [LARGE SCALE GENOMIC DNA]</scope>
    <source>
        <strain evidence="1 2">DSM 14214</strain>
    </source>
</reference>
<dbReference type="RefSeq" id="WP_072851327.1">
    <property type="nucleotide sequence ID" value="NZ_FRAH01000033.1"/>
</dbReference>
<organism evidence="1 2">
    <name type="scientific">Anaerotignum lactatifermentans DSM 14214</name>
    <dbReference type="NCBI Taxonomy" id="1121323"/>
    <lineage>
        <taxon>Bacteria</taxon>
        <taxon>Bacillati</taxon>
        <taxon>Bacillota</taxon>
        <taxon>Clostridia</taxon>
        <taxon>Lachnospirales</taxon>
        <taxon>Anaerotignaceae</taxon>
        <taxon>Anaerotignum</taxon>
    </lineage>
</organism>
<accession>A0A1M6TFD7</accession>
<gene>
    <name evidence="1" type="ORF">SAMN02745138_01934</name>
</gene>
<evidence type="ECO:0000313" key="2">
    <source>
        <dbReference type="Proteomes" id="UP000183975"/>
    </source>
</evidence>
<sequence>MQKENTKQTFTVRLSEETANLCMAGMAMDDCRSRNEFIEKAIRYYAGYLSAEKNKVVLGEQIQKVVESSVKSSESRLSNQSFRMAVELAKLQRIMAFYFQMDEETLTELHHLCQREVKSMNGTLSLEDMIK</sequence>
<dbReference type="EMBL" id="FRAH01000033">
    <property type="protein sequence ID" value="SHK55735.1"/>
    <property type="molecule type" value="Genomic_DNA"/>
</dbReference>
<dbReference type="OrthoDB" id="1857454at2"/>